<dbReference type="Proteomes" id="UP001152747">
    <property type="component" value="Unassembled WGS sequence"/>
</dbReference>
<dbReference type="InterPro" id="IPR017441">
    <property type="entry name" value="Protein_kinase_ATP_BS"/>
</dbReference>
<dbReference type="Gene3D" id="1.10.510.10">
    <property type="entry name" value="Transferase(Phosphotransferase) domain 1"/>
    <property type="match status" value="1"/>
</dbReference>
<dbReference type="InterPro" id="IPR011009">
    <property type="entry name" value="Kinase-like_dom_sf"/>
</dbReference>
<keyword evidence="15" id="KW-1185">Reference proteome</keyword>
<comment type="catalytic activity">
    <reaction evidence="9">
        <text>L-tyrosyl-[protein] + ATP = O-phospho-L-tyrosyl-[protein] + ADP + H(+)</text>
        <dbReference type="Rhea" id="RHEA:10596"/>
        <dbReference type="Rhea" id="RHEA-COMP:10136"/>
        <dbReference type="Rhea" id="RHEA-COMP:20101"/>
        <dbReference type="ChEBI" id="CHEBI:15378"/>
        <dbReference type="ChEBI" id="CHEBI:30616"/>
        <dbReference type="ChEBI" id="CHEBI:46858"/>
        <dbReference type="ChEBI" id="CHEBI:61978"/>
        <dbReference type="ChEBI" id="CHEBI:456216"/>
        <dbReference type="EC" id="2.7.10.1"/>
    </reaction>
</comment>
<keyword evidence="10" id="KW-0547">Nucleotide-binding</keyword>
<evidence type="ECO:0000256" key="6">
    <source>
        <dbReference type="ARBA" id="ARBA00023136"/>
    </source>
</evidence>
<dbReference type="AlphaFoldDB" id="A0A9P1J521"/>
<evidence type="ECO:0000256" key="9">
    <source>
        <dbReference type="ARBA" id="ARBA00051243"/>
    </source>
</evidence>
<dbReference type="InterPro" id="IPR001245">
    <property type="entry name" value="Ser-Thr/Tyr_kinase_cat_dom"/>
</dbReference>
<dbReference type="Pfam" id="PF07714">
    <property type="entry name" value="PK_Tyr_Ser-Thr"/>
    <property type="match status" value="1"/>
</dbReference>
<dbReference type="GO" id="GO:0043235">
    <property type="term" value="C:receptor complex"/>
    <property type="evidence" value="ECO:0007669"/>
    <property type="project" value="TreeGrafter"/>
</dbReference>
<keyword evidence="6 11" id="KW-0472">Membrane</keyword>
<dbReference type="OrthoDB" id="3256376at2759"/>
<dbReference type="PROSITE" id="PS00107">
    <property type="entry name" value="PROTEIN_KINASE_ATP"/>
    <property type="match status" value="1"/>
</dbReference>
<keyword evidence="2 11" id="KW-0812">Transmembrane</keyword>
<evidence type="ECO:0000256" key="10">
    <source>
        <dbReference type="PROSITE-ProRule" id="PRU10141"/>
    </source>
</evidence>
<keyword evidence="10" id="KW-0067">ATP-binding</keyword>
<proteinExistence type="predicted"/>
<feature type="domain" description="Protein kinase" evidence="13">
    <location>
        <begin position="492"/>
        <end position="767"/>
    </location>
</feature>
<dbReference type="PRINTS" id="PR00109">
    <property type="entry name" value="TYRKINASE"/>
</dbReference>
<evidence type="ECO:0000256" key="5">
    <source>
        <dbReference type="ARBA" id="ARBA00022989"/>
    </source>
</evidence>
<dbReference type="CDD" id="cd00192">
    <property type="entry name" value="PTKc"/>
    <property type="match status" value="1"/>
</dbReference>
<protein>
    <recommendedName>
        <fullName evidence="13">Protein kinase domain-containing protein</fullName>
    </recommendedName>
</protein>
<keyword evidence="4" id="KW-0130">Cell adhesion</keyword>
<feature type="signal peptide" evidence="12">
    <location>
        <begin position="1"/>
        <end position="22"/>
    </location>
</feature>
<dbReference type="GO" id="GO:0007169">
    <property type="term" value="P:cell surface receptor protein tyrosine kinase signaling pathway"/>
    <property type="evidence" value="ECO:0007669"/>
    <property type="project" value="TreeGrafter"/>
</dbReference>
<dbReference type="EMBL" id="CANHGI010000006">
    <property type="protein sequence ID" value="CAI5455099.1"/>
    <property type="molecule type" value="Genomic_DNA"/>
</dbReference>
<dbReference type="InterPro" id="IPR000719">
    <property type="entry name" value="Prot_kinase_dom"/>
</dbReference>
<dbReference type="GO" id="GO:0005886">
    <property type="term" value="C:plasma membrane"/>
    <property type="evidence" value="ECO:0007669"/>
    <property type="project" value="UniProtKB-SubCell"/>
</dbReference>
<evidence type="ECO:0000259" key="13">
    <source>
        <dbReference type="PROSITE" id="PS50011"/>
    </source>
</evidence>
<evidence type="ECO:0000256" key="4">
    <source>
        <dbReference type="ARBA" id="ARBA00022889"/>
    </source>
</evidence>
<accession>A0A9P1J521</accession>
<comment type="caution">
    <text evidence="14">The sequence shown here is derived from an EMBL/GenBank/DDBJ whole genome shotgun (WGS) entry which is preliminary data.</text>
</comment>
<keyword evidence="8" id="KW-0325">Glycoprotein</keyword>
<feature type="chain" id="PRO_5040140515" description="Protein kinase domain-containing protein" evidence="12">
    <location>
        <begin position="23"/>
        <end position="803"/>
    </location>
</feature>
<evidence type="ECO:0000256" key="7">
    <source>
        <dbReference type="ARBA" id="ARBA00023170"/>
    </source>
</evidence>
<evidence type="ECO:0000313" key="14">
    <source>
        <dbReference type="EMBL" id="CAI5455099.1"/>
    </source>
</evidence>
<dbReference type="InterPro" id="IPR050122">
    <property type="entry name" value="RTK"/>
</dbReference>
<dbReference type="GO" id="GO:0007155">
    <property type="term" value="P:cell adhesion"/>
    <property type="evidence" value="ECO:0007669"/>
    <property type="project" value="UniProtKB-KW"/>
</dbReference>
<dbReference type="InterPro" id="IPR008266">
    <property type="entry name" value="Tyr_kinase_AS"/>
</dbReference>
<dbReference type="InterPro" id="IPR020635">
    <property type="entry name" value="Tyr_kinase_cat_dom"/>
</dbReference>
<dbReference type="GO" id="GO:0004714">
    <property type="term" value="F:transmembrane receptor protein tyrosine kinase activity"/>
    <property type="evidence" value="ECO:0007669"/>
    <property type="project" value="UniProtKB-EC"/>
</dbReference>
<gene>
    <name evidence="14" type="ORF">CAMP_LOCUS17736</name>
</gene>
<dbReference type="PROSITE" id="PS00109">
    <property type="entry name" value="PROTEIN_KINASE_TYR"/>
    <property type="match status" value="1"/>
</dbReference>
<organism evidence="14 15">
    <name type="scientific">Caenorhabditis angaria</name>
    <dbReference type="NCBI Taxonomy" id="860376"/>
    <lineage>
        <taxon>Eukaryota</taxon>
        <taxon>Metazoa</taxon>
        <taxon>Ecdysozoa</taxon>
        <taxon>Nematoda</taxon>
        <taxon>Chromadorea</taxon>
        <taxon>Rhabditida</taxon>
        <taxon>Rhabditina</taxon>
        <taxon>Rhabditomorpha</taxon>
        <taxon>Rhabditoidea</taxon>
        <taxon>Rhabditidae</taxon>
        <taxon>Peloderinae</taxon>
        <taxon>Caenorhabditis</taxon>
    </lineage>
</organism>
<dbReference type="GO" id="GO:0051897">
    <property type="term" value="P:positive regulation of phosphatidylinositol 3-kinase/protein kinase B signal transduction"/>
    <property type="evidence" value="ECO:0007669"/>
    <property type="project" value="TreeGrafter"/>
</dbReference>
<evidence type="ECO:0000256" key="8">
    <source>
        <dbReference type="ARBA" id="ARBA00023180"/>
    </source>
</evidence>
<evidence type="ECO:0000256" key="11">
    <source>
        <dbReference type="SAM" id="Phobius"/>
    </source>
</evidence>
<dbReference type="PANTHER" id="PTHR24416">
    <property type="entry name" value="TYROSINE-PROTEIN KINASE RECEPTOR"/>
    <property type="match status" value="1"/>
</dbReference>
<feature type="transmembrane region" description="Helical" evidence="11">
    <location>
        <begin position="389"/>
        <end position="414"/>
    </location>
</feature>
<keyword evidence="5 11" id="KW-1133">Transmembrane helix</keyword>
<evidence type="ECO:0000256" key="12">
    <source>
        <dbReference type="SAM" id="SignalP"/>
    </source>
</evidence>
<reference evidence="14" key="1">
    <citation type="submission" date="2022-11" db="EMBL/GenBank/DDBJ databases">
        <authorList>
            <person name="Kikuchi T."/>
        </authorList>
    </citation>
    <scope>NUCLEOTIDE SEQUENCE</scope>
    <source>
        <strain evidence="14">PS1010</strain>
    </source>
</reference>
<feature type="binding site" evidence="10">
    <location>
        <position position="522"/>
    </location>
    <ligand>
        <name>ATP</name>
        <dbReference type="ChEBI" id="CHEBI:30616"/>
    </ligand>
</feature>
<evidence type="ECO:0000256" key="1">
    <source>
        <dbReference type="ARBA" id="ARBA00004162"/>
    </source>
</evidence>
<keyword evidence="3 12" id="KW-0732">Signal</keyword>
<dbReference type="SUPFAM" id="SSF56112">
    <property type="entry name" value="Protein kinase-like (PK-like)"/>
    <property type="match status" value="1"/>
</dbReference>
<dbReference type="PROSITE" id="PS50011">
    <property type="entry name" value="PROTEIN_KINASE_DOM"/>
    <property type="match status" value="1"/>
</dbReference>
<sequence length="803" mass="92050">MILRNCVVLLIVICSRQLQIEAGCVVSDYSDDYLICDYVYDLLTPHNLSYVREIRIKECSDNNTNNFNSSYDPMYSVKEITFACPVVRIPQLTFYVFPQLHNVNLPKCNMSRVYWQSVYNTNSALVDLGKCPVPCTCEHEWLLNLGHEFTYVLLPPGFRRCELNCRNYRIRADNYLIKAREGDDVSITVTVEDDYVPIITNSKQYFEWRHLHHHRHKEHITNDTFVINIKNITENDVGSIDVICWHCVHFLRTTVELHVDRSLNISFLEKLNHDTDHLMVQGWPLNNLTLTLTHVPTNRTETRVMLDSSVKFFKCLIVSPESIGQFHKRLFKIYLNMNVEEDLLTGLTIFDVCADGKGCQSIERELWLLGPPPKPRTSPAPPLPIIRNYWKYLMIFLGILLFLAIIACVFLCCCSRSRLARFVRGEFARIRHIVNRRGNANGEVQEGEELQVEQARKPSDATEETFLQKMEQSSLISDYTDTVVEIIACGQIKIHDVIGRGEFGRVYLGSWDKLGENSIAIKTVSSFNEEIVKEAVLMSRLNHPNIVRLYGMTEQDKNLLLVFEYMNHGDLRRYLRERKPISGGSYAQFPPALNHRELKKIIVDIINGLGYLGKQQVVHRDIATRNCLVSGQSDLRATSAASRPPTIVKISDFGLSRRLQGSDYYRMEGRSLLPVRWMPAESIVGNKFTHHSDIWALGVTIWEIFNFGILPYAGVSDEVIIAKIIAGLHPEKTDLCPEAMYKLMEKCWKSEPEERVSADELLLDPEFEDIVLCKPIIQKPQICAAENLSNTIGEEKSALLEAI</sequence>
<evidence type="ECO:0000256" key="3">
    <source>
        <dbReference type="ARBA" id="ARBA00022729"/>
    </source>
</evidence>
<dbReference type="GO" id="GO:0005524">
    <property type="term" value="F:ATP binding"/>
    <property type="evidence" value="ECO:0007669"/>
    <property type="project" value="UniProtKB-UniRule"/>
</dbReference>
<keyword evidence="7" id="KW-0675">Receptor</keyword>
<dbReference type="PANTHER" id="PTHR24416:SF349">
    <property type="entry name" value="TYROSINE-PROTEIN KINASE RYK"/>
    <property type="match status" value="1"/>
</dbReference>
<dbReference type="GO" id="GO:0010976">
    <property type="term" value="P:positive regulation of neuron projection development"/>
    <property type="evidence" value="ECO:0007669"/>
    <property type="project" value="TreeGrafter"/>
</dbReference>
<evidence type="ECO:0000256" key="2">
    <source>
        <dbReference type="ARBA" id="ARBA00022692"/>
    </source>
</evidence>
<dbReference type="SMART" id="SM00219">
    <property type="entry name" value="TyrKc"/>
    <property type="match status" value="1"/>
</dbReference>
<name>A0A9P1J521_9PELO</name>
<comment type="subcellular location">
    <subcellularLocation>
        <location evidence="1">Cell membrane</location>
        <topology evidence="1">Single-pass membrane protein</topology>
    </subcellularLocation>
</comment>
<evidence type="ECO:0000313" key="15">
    <source>
        <dbReference type="Proteomes" id="UP001152747"/>
    </source>
</evidence>